<organism evidence="8 9">
    <name type="scientific">Psychrobacter aestuarii</name>
    <dbReference type="NCBI Taxonomy" id="556327"/>
    <lineage>
        <taxon>Bacteria</taxon>
        <taxon>Pseudomonadati</taxon>
        <taxon>Pseudomonadota</taxon>
        <taxon>Gammaproteobacteria</taxon>
        <taxon>Moraxellales</taxon>
        <taxon>Moraxellaceae</taxon>
        <taxon>Psychrobacter</taxon>
    </lineage>
</organism>
<dbReference type="InterPro" id="IPR043133">
    <property type="entry name" value="GTP-CH-I_C/QueF"/>
</dbReference>
<dbReference type="EC" id="3.5.4.16" evidence="6"/>
<comment type="pathway">
    <text evidence="2 6">Cofactor biosynthesis; 7,8-dihydroneopterin triphosphate biosynthesis; 7,8-dihydroneopterin triphosphate from GTP: step 1/1.</text>
</comment>
<keyword evidence="6" id="KW-0479">Metal-binding</keyword>
<comment type="catalytic activity">
    <reaction evidence="1 6">
        <text>GTP + H2O = 7,8-dihydroneopterin 3'-triphosphate + formate + H(+)</text>
        <dbReference type="Rhea" id="RHEA:17473"/>
        <dbReference type="ChEBI" id="CHEBI:15377"/>
        <dbReference type="ChEBI" id="CHEBI:15378"/>
        <dbReference type="ChEBI" id="CHEBI:15740"/>
        <dbReference type="ChEBI" id="CHEBI:37565"/>
        <dbReference type="ChEBI" id="CHEBI:58462"/>
        <dbReference type="EC" id="3.5.4.16"/>
    </reaction>
</comment>
<dbReference type="Pfam" id="PF01227">
    <property type="entry name" value="GTP_cyclohydroI"/>
    <property type="match status" value="1"/>
</dbReference>
<dbReference type="PANTHER" id="PTHR11109">
    <property type="entry name" value="GTP CYCLOHYDROLASE I"/>
    <property type="match status" value="1"/>
</dbReference>
<dbReference type="PANTHER" id="PTHR11109:SF7">
    <property type="entry name" value="GTP CYCLOHYDROLASE 1"/>
    <property type="match status" value="1"/>
</dbReference>
<proteinExistence type="inferred from homology"/>
<protein>
    <recommendedName>
        <fullName evidence="6">GTP cyclohydrolase 1</fullName>
        <ecNumber evidence="6">3.5.4.16</ecNumber>
    </recommendedName>
    <alternativeName>
        <fullName evidence="6">GTP cyclohydrolase I</fullName>
        <shortName evidence="6">GTP-CH-I</shortName>
    </alternativeName>
</protein>
<feature type="binding site" evidence="6">
    <location>
        <position position="92"/>
    </location>
    <ligand>
        <name>Zn(2+)</name>
        <dbReference type="ChEBI" id="CHEBI:29105"/>
    </ligand>
</feature>
<accession>A0ABP3FB02</accession>
<comment type="caution">
    <text evidence="8">The sequence shown here is derived from an EMBL/GenBank/DDBJ whole genome shotgun (WGS) entry which is preliminary data.</text>
</comment>
<keyword evidence="5 6" id="KW-0378">Hydrolase</keyword>
<evidence type="ECO:0000256" key="4">
    <source>
        <dbReference type="ARBA" id="ARBA00022563"/>
    </source>
</evidence>
<keyword evidence="4 6" id="KW-0554">One-carbon metabolism</keyword>
<reference evidence="9" key="1">
    <citation type="journal article" date="2019" name="Int. J. Syst. Evol. Microbiol.">
        <title>The Global Catalogue of Microorganisms (GCM) 10K type strain sequencing project: providing services to taxonomists for standard genome sequencing and annotation.</title>
        <authorList>
            <consortium name="The Broad Institute Genomics Platform"/>
            <consortium name="The Broad Institute Genome Sequencing Center for Infectious Disease"/>
            <person name="Wu L."/>
            <person name="Ma J."/>
        </authorList>
    </citation>
    <scope>NUCLEOTIDE SEQUENCE [LARGE SCALE GENOMIC DNA]</scope>
    <source>
        <strain evidence="9">JCM 16343</strain>
    </source>
</reference>
<evidence type="ECO:0000259" key="7">
    <source>
        <dbReference type="Pfam" id="PF01227"/>
    </source>
</evidence>
<dbReference type="InterPro" id="IPR020602">
    <property type="entry name" value="GTP_CycHdrlase_I_dom"/>
</dbReference>
<comment type="similarity">
    <text evidence="3 6">Belongs to the GTP cyclohydrolase I family.</text>
</comment>
<dbReference type="Gene3D" id="1.10.286.10">
    <property type="match status" value="1"/>
</dbReference>
<dbReference type="PROSITE" id="PS00860">
    <property type="entry name" value="GTP_CYCLOHYDROL_1_2"/>
    <property type="match status" value="1"/>
</dbReference>
<keyword evidence="6" id="KW-0862">Zinc</keyword>
<sequence length="203" mass="22687">MAAKLMSNTPTIASDYQQSIESYRQLIESTGEDLERPGLLDTPERAAKAFGYLTQGYHQNLSDVVNDAVFPSSNRELVLVQNIEFYSLCEHHMLPFHGVAHIGYLPNGQVLGLSKFARIVDMYARRLQIQENLSEQIAQTIMDITGCRGVAVVMDAAHMCMMMRGVNKQHSTTRSTAMLGEFVHDVQARNEFLGAVPKRQPSL</sequence>
<evidence type="ECO:0000256" key="3">
    <source>
        <dbReference type="ARBA" id="ARBA00008085"/>
    </source>
</evidence>
<dbReference type="Gene3D" id="3.30.1130.10">
    <property type="match status" value="1"/>
</dbReference>
<feature type="binding site" evidence="6">
    <location>
        <position position="160"/>
    </location>
    <ligand>
        <name>Zn(2+)</name>
        <dbReference type="ChEBI" id="CHEBI:29105"/>
    </ligand>
</feature>
<dbReference type="InterPro" id="IPR018234">
    <property type="entry name" value="GTP_CycHdrlase_I_CS"/>
</dbReference>
<evidence type="ECO:0000256" key="6">
    <source>
        <dbReference type="HAMAP-Rule" id="MF_00223"/>
    </source>
</evidence>
<name>A0ABP3FB02_9GAMM</name>
<feature type="binding site" evidence="6">
    <location>
        <position position="89"/>
    </location>
    <ligand>
        <name>Zn(2+)</name>
        <dbReference type="ChEBI" id="CHEBI:29105"/>
    </ligand>
</feature>
<comment type="subunit">
    <text evidence="6">Homopolymer.</text>
</comment>
<dbReference type="NCBIfam" id="TIGR00063">
    <property type="entry name" value="folE"/>
    <property type="match status" value="1"/>
</dbReference>
<dbReference type="InterPro" id="IPR043134">
    <property type="entry name" value="GTP-CH-I_N"/>
</dbReference>
<keyword evidence="6" id="KW-0342">GTP-binding</keyword>
<dbReference type="NCBIfam" id="NF006825">
    <property type="entry name" value="PRK09347.1-2"/>
    <property type="match status" value="1"/>
</dbReference>
<dbReference type="EMBL" id="BAAAFR010000001">
    <property type="protein sequence ID" value="GAA0313712.1"/>
    <property type="molecule type" value="Genomic_DNA"/>
</dbReference>
<keyword evidence="6" id="KW-0547">Nucleotide-binding</keyword>
<dbReference type="Proteomes" id="UP001501787">
    <property type="component" value="Unassembled WGS sequence"/>
</dbReference>
<dbReference type="HAMAP" id="MF_00223">
    <property type="entry name" value="FolE"/>
    <property type="match status" value="1"/>
</dbReference>
<keyword evidence="9" id="KW-1185">Reference proteome</keyword>
<dbReference type="InterPro" id="IPR001474">
    <property type="entry name" value="GTP_CycHdrlase_I"/>
</dbReference>
<evidence type="ECO:0000256" key="2">
    <source>
        <dbReference type="ARBA" id="ARBA00005080"/>
    </source>
</evidence>
<evidence type="ECO:0000313" key="8">
    <source>
        <dbReference type="EMBL" id="GAA0313712.1"/>
    </source>
</evidence>
<feature type="domain" description="GTP cyclohydrolase I" evidence="7">
    <location>
        <begin position="21"/>
        <end position="194"/>
    </location>
</feature>
<dbReference type="PROSITE" id="PS00859">
    <property type="entry name" value="GTP_CYCLOHYDROL_1_1"/>
    <property type="match status" value="1"/>
</dbReference>
<dbReference type="SUPFAM" id="SSF55620">
    <property type="entry name" value="Tetrahydrobiopterin biosynthesis enzymes-like"/>
    <property type="match status" value="1"/>
</dbReference>
<gene>
    <name evidence="6 8" type="primary">folE</name>
    <name evidence="8" type="ORF">GCM10009129_08800</name>
</gene>
<evidence type="ECO:0000313" key="9">
    <source>
        <dbReference type="Proteomes" id="UP001501787"/>
    </source>
</evidence>
<evidence type="ECO:0000256" key="1">
    <source>
        <dbReference type="ARBA" id="ARBA00001052"/>
    </source>
</evidence>
<dbReference type="NCBIfam" id="NF006826">
    <property type="entry name" value="PRK09347.1-3"/>
    <property type="match status" value="1"/>
</dbReference>
<evidence type="ECO:0000256" key="5">
    <source>
        <dbReference type="ARBA" id="ARBA00022801"/>
    </source>
</evidence>